<dbReference type="SUPFAM" id="SSF53098">
    <property type="entry name" value="Ribonuclease H-like"/>
    <property type="match status" value="1"/>
</dbReference>
<evidence type="ECO:0000313" key="3">
    <source>
        <dbReference type="Proteomes" id="UP000185984"/>
    </source>
</evidence>
<accession>A0A1U7HSF4</accession>
<sequence>MSTKALKSHTITWWGKRRWQIEGWFKSAKHRFGLHRFGQATLKGIYRWLVLSLIAYLLAHWAYLSTASPDLPDWGAAAKLALEVFLPQLVVLLLLLEVQRLQPLAKLQGFEIQVIRCKI</sequence>
<keyword evidence="1" id="KW-1133">Transmembrane helix</keyword>
<dbReference type="STRING" id="247279.NIES1031_11775"/>
<keyword evidence="3" id="KW-1185">Reference proteome</keyword>
<evidence type="ECO:0000256" key="1">
    <source>
        <dbReference type="SAM" id="Phobius"/>
    </source>
</evidence>
<dbReference type="InterPro" id="IPR012337">
    <property type="entry name" value="RNaseH-like_sf"/>
</dbReference>
<gene>
    <name evidence="2" type="ORF">NIES1031_11775</name>
</gene>
<dbReference type="EMBL" id="MRCC01000008">
    <property type="protein sequence ID" value="OKH26465.1"/>
    <property type="molecule type" value="Genomic_DNA"/>
</dbReference>
<name>A0A1U7HSF4_9CHRO</name>
<comment type="caution">
    <text evidence="2">The sequence shown here is derived from an EMBL/GenBank/DDBJ whole genome shotgun (WGS) entry which is preliminary data.</text>
</comment>
<keyword evidence="1" id="KW-0472">Membrane</keyword>
<dbReference type="Proteomes" id="UP000185984">
    <property type="component" value="Unassembled WGS sequence"/>
</dbReference>
<evidence type="ECO:0000313" key="2">
    <source>
        <dbReference type="EMBL" id="OKH26465.1"/>
    </source>
</evidence>
<reference evidence="2 3" key="1">
    <citation type="submission" date="2016-11" db="EMBL/GenBank/DDBJ databases">
        <title>Draft Genome Sequences of Nine Cyanobacterial Strains from Diverse Habitats.</title>
        <authorList>
            <person name="Zhu T."/>
            <person name="Hou S."/>
            <person name="Lu X."/>
            <person name="Hess W.R."/>
        </authorList>
    </citation>
    <scope>NUCLEOTIDE SEQUENCE [LARGE SCALE GENOMIC DNA]</scope>
    <source>
        <strain evidence="2 3">5.2 s.c.1</strain>
    </source>
</reference>
<feature type="transmembrane region" description="Helical" evidence="1">
    <location>
        <begin position="45"/>
        <end position="64"/>
    </location>
</feature>
<keyword evidence="1" id="KW-0812">Transmembrane</keyword>
<feature type="transmembrane region" description="Helical" evidence="1">
    <location>
        <begin position="76"/>
        <end position="96"/>
    </location>
</feature>
<organism evidence="2 3">
    <name type="scientific">Chroogloeocystis siderophila 5.2 s.c.1</name>
    <dbReference type="NCBI Taxonomy" id="247279"/>
    <lineage>
        <taxon>Bacteria</taxon>
        <taxon>Bacillati</taxon>
        <taxon>Cyanobacteriota</taxon>
        <taxon>Cyanophyceae</taxon>
        <taxon>Oscillatoriophycideae</taxon>
        <taxon>Chroococcales</taxon>
        <taxon>Chroococcaceae</taxon>
        <taxon>Chroogloeocystis</taxon>
    </lineage>
</organism>
<dbReference type="AlphaFoldDB" id="A0A1U7HSF4"/>
<proteinExistence type="predicted"/>
<protein>
    <submittedName>
        <fullName evidence="2">Uncharacterized protein</fullName>
    </submittedName>
</protein>